<gene>
    <name evidence="1" type="ORF">AVDCRST_MAG35-1468</name>
</gene>
<name>A0A6J4PC22_9ACTN</name>
<evidence type="ECO:0008006" key="2">
    <source>
        <dbReference type="Google" id="ProtNLM"/>
    </source>
</evidence>
<dbReference type="AlphaFoldDB" id="A0A6J4PC22"/>
<proteinExistence type="predicted"/>
<accession>A0A6J4PC22</accession>
<reference evidence="1" key="1">
    <citation type="submission" date="2020-02" db="EMBL/GenBank/DDBJ databases">
        <authorList>
            <person name="Meier V. D."/>
        </authorList>
    </citation>
    <scope>NUCLEOTIDE SEQUENCE</scope>
    <source>
        <strain evidence="1">AVDCRST_MAG35</strain>
    </source>
</reference>
<evidence type="ECO:0000313" key="1">
    <source>
        <dbReference type="EMBL" id="CAA9411754.1"/>
    </source>
</evidence>
<sequence>MLPRTAHVMLTGAHGNVGDAIIRRRALDWVRGAREVHAYVGATTPGWVGQLRFDDHDRVYHREHLVRWLRGVLFGARGRVVVLAPGEVAVRRRELAKELGFLLLTAVVRLTGGTVVRPPRALRGRAPATVAVHRLACRLSTVVMWRDAPSAALVGTGLSLPDIGFGETTVEGAPWPRRTTVMVTMRGQRAFPSPAWVEGVTAFAGAAGLRLQTFAQVRQDEDRAVELATALGAEHLAWGERDTVAQEERLRRAYGDARVVVSDRLHVLVFAMLSGAVPAEVVDAPSSKIREHFAQISADVSLDSGGASAEQVRTFLTELVGRREQLFAGLAAGRVQLAEAERLVERLVAGPT</sequence>
<dbReference type="EMBL" id="CADCUY010000300">
    <property type="protein sequence ID" value="CAA9411754.1"/>
    <property type="molecule type" value="Genomic_DNA"/>
</dbReference>
<protein>
    <recommendedName>
        <fullName evidence="2">Polysaccharide pyruvyl transferase domain-containing protein</fullName>
    </recommendedName>
</protein>
<organism evidence="1">
    <name type="scientific">uncultured Quadrisphaera sp</name>
    <dbReference type="NCBI Taxonomy" id="904978"/>
    <lineage>
        <taxon>Bacteria</taxon>
        <taxon>Bacillati</taxon>
        <taxon>Actinomycetota</taxon>
        <taxon>Actinomycetes</taxon>
        <taxon>Kineosporiales</taxon>
        <taxon>Kineosporiaceae</taxon>
        <taxon>Quadrisphaera</taxon>
        <taxon>environmental samples</taxon>
    </lineage>
</organism>